<dbReference type="Proteomes" id="UP000078240">
    <property type="component" value="Unassembled WGS sequence"/>
</dbReference>
<organism evidence="1 2">
    <name type="scientific">Purpureocillium lilacinum</name>
    <name type="common">Paecilomyces lilacinus</name>
    <dbReference type="NCBI Taxonomy" id="33203"/>
    <lineage>
        <taxon>Eukaryota</taxon>
        <taxon>Fungi</taxon>
        <taxon>Dikarya</taxon>
        <taxon>Ascomycota</taxon>
        <taxon>Pezizomycotina</taxon>
        <taxon>Sordariomycetes</taxon>
        <taxon>Hypocreomycetidae</taxon>
        <taxon>Hypocreales</taxon>
        <taxon>Ophiocordycipitaceae</taxon>
        <taxon>Purpureocillium</taxon>
    </lineage>
</organism>
<protein>
    <submittedName>
        <fullName evidence="1">Uncharacterized protein</fullName>
    </submittedName>
</protein>
<reference evidence="1 2" key="1">
    <citation type="submission" date="2016-01" db="EMBL/GenBank/DDBJ databases">
        <title>Biosynthesis of antibiotic leucinostatins and their inhibition on Phytophthora in bio-control Purpureocillium lilacinum.</title>
        <authorList>
            <person name="Wang G."/>
            <person name="Liu Z."/>
            <person name="Lin R."/>
            <person name="Li E."/>
            <person name="Mao Z."/>
            <person name="Ling J."/>
            <person name="Yin W."/>
            <person name="Xie B."/>
        </authorList>
    </citation>
    <scope>NUCLEOTIDE SEQUENCE [LARGE SCALE GENOMIC DNA]</scope>
    <source>
        <strain evidence="1">PLBJ-1</strain>
    </source>
</reference>
<dbReference type="EMBL" id="LSBH01000006">
    <property type="protein sequence ID" value="OAQ77194.1"/>
    <property type="molecule type" value="Genomic_DNA"/>
</dbReference>
<name>A0A179GH51_PURLI</name>
<dbReference type="AlphaFoldDB" id="A0A179GH51"/>
<comment type="caution">
    <text evidence="1">The sequence shown here is derived from an EMBL/GenBank/DDBJ whole genome shotgun (WGS) entry which is preliminary data.</text>
</comment>
<evidence type="ECO:0000313" key="1">
    <source>
        <dbReference type="EMBL" id="OAQ77194.1"/>
    </source>
</evidence>
<sequence>MRALDIVSSCMGMGGPTAEHTKKVVSDIIHCRSGAKQSSLSCATQLARALHPALGACHSLSGRTNKRHGLASPTQSLDSDAQWALIKG</sequence>
<evidence type="ECO:0000313" key="2">
    <source>
        <dbReference type="Proteomes" id="UP000078240"/>
    </source>
</evidence>
<proteinExistence type="predicted"/>
<gene>
    <name evidence="1" type="ORF">VFPBJ_07666</name>
</gene>
<accession>A0A179GH51</accession>